<dbReference type="Proteomes" id="UP000035481">
    <property type="component" value="Unassembled WGS sequence"/>
</dbReference>
<evidence type="ECO:0000313" key="4">
    <source>
        <dbReference type="EMBL" id="KLD64250.1"/>
    </source>
</evidence>
<evidence type="ECO:0000256" key="1">
    <source>
        <dbReference type="SAM" id="MobiDB-lite"/>
    </source>
</evidence>
<dbReference type="AlphaFoldDB" id="A0A0G9H344"/>
<accession>A0A0G9H344</accession>
<evidence type="ECO:0000256" key="2">
    <source>
        <dbReference type="SAM" id="SignalP"/>
    </source>
</evidence>
<evidence type="ECO:0000259" key="3">
    <source>
        <dbReference type="Pfam" id="PF13511"/>
    </source>
</evidence>
<dbReference type="Pfam" id="PF13511">
    <property type="entry name" value="DUF4124"/>
    <property type="match status" value="1"/>
</dbReference>
<protein>
    <recommendedName>
        <fullName evidence="3">DUF4124 domain-containing protein</fullName>
    </recommendedName>
</protein>
<feature type="signal peptide" evidence="2">
    <location>
        <begin position="1"/>
        <end position="19"/>
    </location>
</feature>
<dbReference type="EMBL" id="JPLA01000020">
    <property type="protein sequence ID" value="KLD64250.1"/>
    <property type="molecule type" value="Genomic_DNA"/>
</dbReference>
<reference evidence="4 5" key="1">
    <citation type="journal article" date="2015" name="Antonie Van Leeuwenhoek">
        <title>A phylogenomic and molecular marker based taxonomic framework for the order Xanthomonadales: proposal to transfer the families Algiphilaceae and Solimonadaceae to the order Nevskiales ord. nov. and to create a new family within the order Xanthomonadales, the family Rhodanobacteraceae fam. nov., containing the genus Rhodanobacter and its closest relatives.</title>
        <authorList>
            <person name="Naushad S."/>
            <person name="Adeolu M."/>
            <person name="Wong S."/>
            <person name="Sohail M."/>
            <person name="Schellhorn H.E."/>
            <person name="Gupta R.S."/>
        </authorList>
    </citation>
    <scope>NUCLEOTIDE SEQUENCE [LARGE SCALE GENOMIC DNA]</scope>
    <source>
        <strain evidence="4 5">DSM 16301</strain>
    </source>
</reference>
<keyword evidence="2" id="KW-0732">Signal</keyword>
<feature type="region of interest" description="Disordered" evidence="1">
    <location>
        <begin position="43"/>
        <end position="80"/>
    </location>
</feature>
<feature type="domain" description="DUF4124" evidence="3">
    <location>
        <begin position="10"/>
        <end position="63"/>
    </location>
</feature>
<feature type="compositionally biased region" description="Pro residues" evidence="1">
    <location>
        <begin position="56"/>
        <end position="80"/>
    </location>
</feature>
<dbReference type="RefSeq" id="WP_046971314.1">
    <property type="nucleotide sequence ID" value="NZ_JPLA01000020.1"/>
</dbReference>
<dbReference type="PATRIC" id="fig|1440762.4.peg.1046"/>
<name>A0A0G9H344_9GAMM</name>
<feature type="chain" id="PRO_5002577003" description="DUF4124 domain-containing protein" evidence="2">
    <location>
        <begin position="20"/>
        <end position="210"/>
    </location>
</feature>
<dbReference type="OrthoDB" id="5974779at2"/>
<dbReference type="InterPro" id="IPR025392">
    <property type="entry name" value="DUF4124"/>
</dbReference>
<gene>
    <name evidence="4" type="ORF">Y882_07805</name>
</gene>
<dbReference type="STRING" id="1440762.Y882_07805"/>
<evidence type="ECO:0000313" key="5">
    <source>
        <dbReference type="Proteomes" id="UP000035481"/>
    </source>
</evidence>
<sequence length="210" mass="22904">MIRLCILASLLLLGLPVMAGTAYQCTDANGKLTFQDKPCSANQRQQVLQLDDSQPVTPPPPPATDTPTFEPVPPPPPPPQPMAALPLMYGCVRATDGKPYMSDNGDPQPYQVPYGILGAGSLPLSQVYGGPNAAGASAPELNRGRIRPGLIANYYVWVQDQCRELTRAETCHALRDAFDENATKLRRAFKSDQPPLEQRERELHAQLQNC</sequence>
<proteinExistence type="predicted"/>
<organism evidence="4 5">
    <name type="scientific">Dyella japonica DSM 16301</name>
    <dbReference type="NCBI Taxonomy" id="1440762"/>
    <lineage>
        <taxon>Bacteria</taxon>
        <taxon>Pseudomonadati</taxon>
        <taxon>Pseudomonadota</taxon>
        <taxon>Gammaproteobacteria</taxon>
        <taxon>Lysobacterales</taxon>
        <taxon>Rhodanobacteraceae</taxon>
        <taxon>Dyella</taxon>
    </lineage>
</organism>
<feature type="compositionally biased region" description="Polar residues" evidence="1">
    <location>
        <begin position="43"/>
        <end position="54"/>
    </location>
</feature>
<comment type="caution">
    <text evidence="4">The sequence shown here is derived from an EMBL/GenBank/DDBJ whole genome shotgun (WGS) entry which is preliminary data.</text>
</comment>